<evidence type="ECO:0000256" key="1">
    <source>
        <dbReference type="SAM" id="MobiDB-lite"/>
    </source>
</evidence>
<name>A0AAD9T8C5_EUCGR</name>
<feature type="compositionally biased region" description="Gly residues" evidence="1">
    <location>
        <begin position="20"/>
        <end position="29"/>
    </location>
</feature>
<gene>
    <name evidence="2" type="ORF">EUGRSUZ_L02938</name>
</gene>
<protein>
    <submittedName>
        <fullName evidence="2">Uncharacterized protein</fullName>
    </submittedName>
</protein>
<dbReference type="Proteomes" id="UP000030711">
    <property type="component" value="Unassembled WGS sequence"/>
</dbReference>
<keyword evidence="3" id="KW-1185">Reference proteome</keyword>
<accession>A0AAD9T8C5</accession>
<organism evidence="2 3">
    <name type="scientific">Eucalyptus grandis</name>
    <name type="common">Flooded gum</name>
    <dbReference type="NCBI Taxonomy" id="71139"/>
    <lineage>
        <taxon>Eukaryota</taxon>
        <taxon>Viridiplantae</taxon>
        <taxon>Streptophyta</taxon>
        <taxon>Embryophyta</taxon>
        <taxon>Tracheophyta</taxon>
        <taxon>Spermatophyta</taxon>
        <taxon>Magnoliopsida</taxon>
        <taxon>eudicotyledons</taxon>
        <taxon>Gunneridae</taxon>
        <taxon>Pentapetalae</taxon>
        <taxon>rosids</taxon>
        <taxon>malvids</taxon>
        <taxon>Myrtales</taxon>
        <taxon>Myrtaceae</taxon>
        <taxon>Myrtoideae</taxon>
        <taxon>Eucalypteae</taxon>
        <taxon>Eucalyptus</taxon>
    </lineage>
</organism>
<evidence type="ECO:0000313" key="3">
    <source>
        <dbReference type="Proteomes" id="UP000030711"/>
    </source>
</evidence>
<feature type="compositionally biased region" description="Polar residues" evidence="1">
    <location>
        <begin position="1"/>
        <end position="10"/>
    </location>
</feature>
<reference evidence="2 3" key="1">
    <citation type="journal article" date="2014" name="Nature">
        <title>The genome of Eucalyptus grandis.</title>
        <authorList>
            <person name="Myburg A.A."/>
            <person name="Grattapaglia D."/>
            <person name="Tuskan G.A."/>
            <person name="Hellsten U."/>
            <person name="Hayes R.D."/>
            <person name="Grimwood J."/>
            <person name="Jenkins J."/>
            <person name="Lindquist E."/>
            <person name="Tice H."/>
            <person name="Bauer D."/>
            <person name="Goodstein D.M."/>
            <person name="Dubchak I."/>
            <person name="Poliakov A."/>
            <person name="Mizrachi E."/>
            <person name="Kullan A.R."/>
            <person name="Hussey S.G."/>
            <person name="Pinard D."/>
            <person name="van der Merwe K."/>
            <person name="Singh P."/>
            <person name="van Jaarsveld I."/>
            <person name="Silva-Junior O.B."/>
            <person name="Togawa R.C."/>
            <person name="Pappas M.R."/>
            <person name="Faria D.A."/>
            <person name="Sansaloni C.P."/>
            <person name="Petroli C.D."/>
            <person name="Yang X."/>
            <person name="Ranjan P."/>
            <person name="Tschaplinski T.J."/>
            <person name="Ye C.Y."/>
            <person name="Li T."/>
            <person name="Sterck L."/>
            <person name="Vanneste K."/>
            <person name="Murat F."/>
            <person name="Soler M."/>
            <person name="Clemente H.S."/>
            <person name="Saidi N."/>
            <person name="Cassan-Wang H."/>
            <person name="Dunand C."/>
            <person name="Hefer C.A."/>
            <person name="Bornberg-Bauer E."/>
            <person name="Kersting A.R."/>
            <person name="Vining K."/>
            <person name="Amarasinghe V."/>
            <person name="Ranik M."/>
            <person name="Naithani S."/>
            <person name="Elser J."/>
            <person name="Boyd A.E."/>
            <person name="Liston A."/>
            <person name="Spatafora J.W."/>
            <person name="Dharmwardhana P."/>
            <person name="Raja R."/>
            <person name="Sullivan C."/>
            <person name="Romanel E."/>
            <person name="Alves-Ferreira M."/>
            <person name="Kulheim C."/>
            <person name="Foley W."/>
            <person name="Carocha V."/>
            <person name="Paiva J."/>
            <person name="Kudrna D."/>
            <person name="Brommonschenkel S.H."/>
            <person name="Pasquali G."/>
            <person name="Byrne M."/>
            <person name="Rigault P."/>
            <person name="Tibbits J."/>
            <person name="Spokevicius A."/>
            <person name="Jones R.C."/>
            <person name="Steane D.A."/>
            <person name="Vaillancourt R.E."/>
            <person name="Potts B.M."/>
            <person name="Joubert F."/>
            <person name="Barry K."/>
            <person name="Pappas G.J."/>
            <person name="Strauss S.H."/>
            <person name="Jaiswal P."/>
            <person name="Grima-Pettenati J."/>
            <person name="Salse J."/>
            <person name="Van de Peer Y."/>
            <person name="Rokhsar D.S."/>
            <person name="Schmutz J."/>
        </authorList>
    </citation>
    <scope>NUCLEOTIDE SEQUENCE [LARGE SCALE GENOMIC DNA]</scope>
    <source>
        <strain evidence="3">cv. BRASUZ1</strain>
        <tissue evidence="2">Leaf extractions</tissue>
    </source>
</reference>
<dbReference type="AlphaFoldDB" id="A0AAD9T8C5"/>
<proteinExistence type="predicted"/>
<dbReference type="EMBL" id="MU849858">
    <property type="protein sequence ID" value="KAK2631415.1"/>
    <property type="molecule type" value="Genomic_DNA"/>
</dbReference>
<feature type="region of interest" description="Disordered" evidence="1">
    <location>
        <begin position="1"/>
        <end position="29"/>
    </location>
</feature>
<evidence type="ECO:0000313" key="2">
    <source>
        <dbReference type="EMBL" id="KAK2631415.1"/>
    </source>
</evidence>
<comment type="caution">
    <text evidence="2">The sequence shown here is derived from an EMBL/GenBank/DDBJ whole genome shotgun (WGS) entry which is preliminary data.</text>
</comment>
<sequence>MASYRSSTMLQPARHEEDGGGGGGGGGGDGSITRRLKWWQRALYLQEDKRQVLFSMPMILTSLSSKTLDSYPDTARTKQYANSPNATKYAFL</sequence>